<dbReference type="SUPFAM" id="SSF50156">
    <property type="entry name" value="PDZ domain-like"/>
    <property type="match status" value="1"/>
</dbReference>
<dbReference type="AlphaFoldDB" id="A0A2H0US48"/>
<evidence type="ECO:0000256" key="10">
    <source>
        <dbReference type="ARBA" id="ARBA00023136"/>
    </source>
</evidence>
<name>A0A2H0US48_9BACT</name>
<feature type="transmembrane region" description="Helical" evidence="11">
    <location>
        <begin position="94"/>
        <end position="118"/>
    </location>
</feature>
<reference evidence="14" key="1">
    <citation type="submission" date="2017-09" db="EMBL/GenBank/DDBJ databases">
        <title>Depth-based differentiation of microbial function through sediment-hosted aquifers and enrichment of novel symbionts in the deep terrestrial subsurface.</title>
        <authorList>
            <person name="Probst A.J."/>
            <person name="Ladd B."/>
            <person name="Jarett J.K."/>
            <person name="Geller-Mcgrath D.E."/>
            <person name="Sieber C.M.K."/>
            <person name="Emerson J.B."/>
            <person name="Anantharaman K."/>
            <person name="Thomas B.C."/>
            <person name="Malmstrom R."/>
            <person name="Stieglmeier M."/>
            <person name="Klingl A."/>
            <person name="Woyke T."/>
            <person name="Ryan C.M."/>
            <person name="Banfield J.F."/>
        </authorList>
    </citation>
    <scope>NUCLEOTIDE SEQUENCE [LARGE SCALE GENOMIC DNA]</scope>
</reference>
<dbReference type="InterPro" id="IPR036034">
    <property type="entry name" value="PDZ_sf"/>
</dbReference>
<dbReference type="PANTHER" id="PTHR42837">
    <property type="entry name" value="REGULATOR OF SIGMA-E PROTEASE RSEP"/>
    <property type="match status" value="1"/>
</dbReference>
<evidence type="ECO:0000259" key="12">
    <source>
        <dbReference type="Pfam" id="PF02163"/>
    </source>
</evidence>
<keyword evidence="6" id="KW-0378">Hydrolase</keyword>
<dbReference type="InterPro" id="IPR004387">
    <property type="entry name" value="Pept_M50_Zn"/>
</dbReference>
<sequence>MGILVLIVSIVLLILLHELGHFLAAKSYGMKVEEFGFGFPPKLFSKKWGETEYSFNLFPLGGFVRILGENQLTGQVSAEEKQRSFSDRPARQRLVVLAAGVAVNFLLGWLALATVLMVGAPQSILVTQVLEDSPALEAGLQTGDQIQEFSSATSLIAHLEQNAGKTVELSVLRDGQEKTISLIPSAQEGKIGSGLSEAGLTQKGFFAALKDGLVLSLQVMAQIIKVLGLLIFSIFTAQGIPEGIVGPVGVFSVASDLSQLGFIYVIQLVGIISLNLAILNAIPFPALDGGRFLFVLIEKIKGSKLSPKFEIIAHATGFALLLLLMIFITVRDVVQLF</sequence>
<feature type="transmembrane region" description="Helical" evidence="11">
    <location>
        <begin position="311"/>
        <end position="330"/>
    </location>
</feature>
<dbReference type="CDD" id="cd06163">
    <property type="entry name" value="S2P-M50_PDZ_RseP-like"/>
    <property type="match status" value="1"/>
</dbReference>
<feature type="transmembrane region" description="Helical" evidence="11">
    <location>
        <begin position="261"/>
        <end position="282"/>
    </location>
</feature>
<feature type="transmembrane region" description="Helical" evidence="11">
    <location>
        <begin position="223"/>
        <end position="241"/>
    </location>
</feature>
<evidence type="ECO:0000256" key="6">
    <source>
        <dbReference type="ARBA" id="ARBA00022801"/>
    </source>
</evidence>
<evidence type="ECO:0000256" key="7">
    <source>
        <dbReference type="ARBA" id="ARBA00022833"/>
    </source>
</evidence>
<feature type="domain" description="Peptidase M50" evidence="12">
    <location>
        <begin position="6"/>
        <end position="324"/>
    </location>
</feature>
<evidence type="ECO:0000313" key="13">
    <source>
        <dbReference type="EMBL" id="PIR88615.1"/>
    </source>
</evidence>
<keyword evidence="8 11" id="KW-1133">Transmembrane helix</keyword>
<keyword evidence="4" id="KW-0645">Protease</keyword>
<comment type="cofactor">
    <cofactor evidence="1">
        <name>Zn(2+)</name>
        <dbReference type="ChEBI" id="CHEBI:29105"/>
    </cofactor>
</comment>
<organism evidence="13 14">
    <name type="scientific">Candidatus Harrisonbacteria bacterium CG10_big_fil_rev_8_21_14_0_10_44_23</name>
    <dbReference type="NCBI Taxonomy" id="1974585"/>
    <lineage>
        <taxon>Bacteria</taxon>
        <taxon>Candidatus Harrisoniibacteriota</taxon>
    </lineage>
</organism>
<keyword evidence="9" id="KW-0482">Metalloprotease</keyword>
<evidence type="ECO:0000256" key="2">
    <source>
        <dbReference type="ARBA" id="ARBA00004141"/>
    </source>
</evidence>
<dbReference type="PANTHER" id="PTHR42837:SF2">
    <property type="entry name" value="MEMBRANE METALLOPROTEASE ARASP2, CHLOROPLASTIC-RELATED"/>
    <property type="match status" value="1"/>
</dbReference>
<comment type="similarity">
    <text evidence="3">Belongs to the peptidase M50B family.</text>
</comment>
<dbReference type="EMBL" id="PFBB01000014">
    <property type="protein sequence ID" value="PIR88615.1"/>
    <property type="molecule type" value="Genomic_DNA"/>
</dbReference>
<comment type="subcellular location">
    <subcellularLocation>
        <location evidence="2">Membrane</location>
        <topology evidence="2">Multi-pass membrane protein</topology>
    </subcellularLocation>
</comment>
<dbReference type="InterPro" id="IPR008915">
    <property type="entry name" value="Peptidase_M50"/>
</dbReference>
<evidence type="ECO:0000256" key="11">
    <source>
        <dbReference type="SAM" id="Phobius"/>
    </source>
</evidence>
<evidence type="ECO:0000256" key="8">
    <source>
        <dbReference type="ARBA" id="ARBA00022989"/>
    </source>
</evidence>
<accession>A0A2H0US48</accession>
<keyword evidence="10 11" id="KW-0472">Membrane</keyword>
<dbReference type="Gene3D" id="2.30.42.10">
    <property type="match status" value="1"/>
</dbReference>
<comment type="caution">
    <text evidence="13">The sequence shown here is derived from an EMBL/GenBank/DDBJ whole genome shotgun (WGS) entry which is preliminary data.</text>
</comment>
<keyword evidence="5 11" id="KW-0812">Transmembrane</keyword>
<dbReference type="Pfam" id="PF02163">
    <property type="entry name" value="Peptidase_M50"/>
    <property type="match status" value="1"/>
</dbReference>
<evidence type="ECO:0000256" key="4">
    <source>
        <dbReference type="ARBA" id="ARBA00022670"/>
    </source>
</evidence>
<keyword evidence="7" id="KW-0862">Zinc</keyword>
<gene>
    <name evidence="13" type="ORF">COU09_01370</name>
</gene>
<protein>
    <recommendedName>
        <fullName evidence="12">Peptidase M50 domain-containing protein</fullName>
    </recommendedName>
</protein>
<dbReference type="GO" id="GO:0016020">
    <property type="term" value="C:membrane"/>
    <property type="evidence" value="ECO:0007669"/>
    <property type="project" value="UniProtKB-SubCell"/>
</dbReference>
<evidence type="ECO:0000256" key="5">
    <source>
        <dbReference type="ARBA" id="ARBA00022692"/>
    </source>
</evidence>
<dbReference type="GO" id="GO:0004222">
    <property type="term" value="F:metalloendopeptidase activity"/>
    <property type="evidence" value="ECO:0007669"/>
    <property type="project" value="InterPro"/>
</dbReference>
<proteinExistence type="inferred from homology"/>
<evidence type="ECO:0000256" key="3">
    <source>
        <dbReference type="ARBA" id="ARBA00007931"/>
    </source>
</evidence>
<dbReference type="Proteomes" id="UP000229615">
    <property type="component" value="Unassembled WGS sequence"/>
</dbReference>
<dbReference type="GO" id="GO:0006508">
    <property type="term" value="P:proteolysis"/>
    <property type="evidence" value="ECO:0007669"/>
    <property type="project" value="UniProtKB-KW"/>
</dbReference>
<evidence type="ECO:0000256" key="1">
    <source>
        <dbReference type="ARBA" id="ARBA00001947"/>
    </source>
</evidence>
<evidence type="ECO:0000313" key="14">
    <source>
        <dbReference type="Proteomes" id="UP000229615"/>
    </source>
</evidence>
<evidence type="ECO:0000256" key="9">
    <source>
        <dbReference type="ARBA" id="ARBA00023049"/>
    </source>
</evidence>